<dbReference type="AlphaFoldDB" id="X0WYQ0"/>
<dbReference type="Gene3D" id="1.10.10.60">
    <property type="entry name" value="Homeodomain-like"/>
    <property type="match status" value="1"/>
</dbReference>
<proteinExistence type="predicted"/>
<dbReference type="InterPro" id="IPR009057">
    <property type="entry name" value="Homeodomain-like_sf"/>
</dbReference>
<feature type="region of interest" description="Disordered" evidence="1">
    <location>
        <begin position="1"/>
        <end position="25"/>
    </location>
</feature>
<gene>
    <name evidence="3" type="ORF">S01H1_73115</name>
</gene>
<dbReference type="Pfam" id="PF02954">
    <property type="entry name" value="HTH_8"/>
    <property type="match status" value="1"/>
</dbReference>
<dbReference type="GO" id="GO:0043565">
    <property type="term" value="F:sequence-specific DNA binding"/>
    <property type="evidence" value="ECO:0007669"/>
    <property type="project" value="InterPro"/>
</dbReference>
<feature type="domain" description="DNA binding HTH" evidence="2">
    <location>
        <begin position="23"/>
        <end position="67"/>
    </location>
</feature>
<name>X0WYQ0_9ZZZZ</name>
<sequence>SKSTTVQVDLPKISDPTTPQSVTLEESERRHIIKVLESTGWRVRGKNGAAELLGLKPTTLDSRIKKLGIQRIPDASDIS</sequence>
<accession>X0WYQ0</accession>
<feature type="compositionally biased region" description="Polar residues" evidence="1">
    <location>
        <begin position="15"/>
        <end position="24"/>
    </location>
</feature>
<comment type="caution">
    <text evidence="3">The sequence shown here is derived from an EMBL/GenBank/DDBJ whole genome shotgun (WGS) entry which is preliminary data.</text>
</comment>
<protein>
    <recommendedName>
        <fullName evidence="2">DNA binding HTH domain-containing protein</fullName>
    </recommendedName>
</protein>
<evidence type="ECO:0000259" key="2">
    <source>
        <dbReference type="Pfam" id="PF02954"/>
    </source>
</evidence>
<evidence type="ECO:0000256" key="1">
    <source>
        <dbReference type="SAM" id="MobiDB-lite"/>
    </source>
</evidence>
<reference evidence="3" key="1">
    <citation type="journal article" date="2014" name="Front. Microbiol.">
        <title>High frequency of phylogenetically diverse reductive dehalogenase-homologous genes in deep subseafloor sedimentary metagenomes.</title>
        <authorList>
            <person name="Kawai M."/>
            <person name="Futagami T."/>
            <person name="Toyoda A."/>
            <person name="Takaki Y."/>
            <person name="Nishi S."/>
            <person name="Hori S."/>
            <person name="Arai W."/>
            <person name="Tsubouchi T."/>
            <person name="Morono Y."/>
            <person name="Uchiyama I."/>
            <person name="Ito T."/>
            <person name="Fujiyama A."/>
            <person name="Inagaki F."/>
            <person name="Takami H."/>
        </authorList>
    </citation>
    <scope>NUCLEOTIDE SEQUENCE</scope>
    <source>
        <strain evidence="3">Expedition CK06-06</strain>
    </source>
</reference>
<dbReference type="EMBL" id="BARS01048838">
    <property type="protein sequence ID" value="GAG28347.1"/>
    <property type="molecule type" value="Genomic_DNA"/>
</dbReference>
<organism evidence="3">
    <name type="scientific">marine sediment metagenome</name>
    <dbReference type="NCBI Taxonomy" id="412755"/>
    <lineage>
        <taxon>unclassified sequences</taxon>
        <taxon>metagenomes</taxon>
        <taxon>ecological metagenomes</taxon>
    </lineage>
</organism>
<feature type="non-terminal residue" evidence="3">
    <location>
        <position position="1"/>
    </location>
</feature>
<dbReference type="SUPFAM" id="SSF46689">
    <property type="entry name" value="Homeodomain-like"/>
    <property type="match status" value="1"/>
</dbReference>
<dbReference type="InterPro" id="IPR002197">
    <property type="entry name" value="HTH_Fis"/>
</dbReference>
<evidence type="ECO:0000313" key="3">
    <source>
        <dbReference type="EMBL" id="GAG28347.1"/>
    </source>
</evidence>